<proteinExistence type="predicted"/>
<dbReference type="GO" id="GO:0003700">
    <property type="term" value="F:DNA-binding transcription factor activity"/>
    <property type="evidence" value="ECO:0007669"/>
    <property type="project" value="TreeGrafter"/>
</dbReference>
<sequence length="337" mass="37811">MATIKDIARQANVSTTTVSRVLNNYPDVSDKTRKKIIRIIQENNYRPNTVARSLSTSKSNTIGIFFTDHFNTGLHHPFFREVIYGMEKSLGEKGYDIVYFTNRHWGENFSYLDKCQDRHVDGVAMMGVLRNDPNLNKLLASKIPAVFVDIDIIGKNASYVISDNISGAKKAINYLYQLGHRKIGMLAGFSTTKTSQERFLGYQQALKELNLIYNSEWIFDGNYSEEGGYQAMREMLNLKELPTGVFCQSDGMAIGAMRAIEEAGFKVPDDFSLIGFDDIEASRYVRPALTTVAQNKEKMGSSIASLLINMIESPNAGNSPIILPVNLIERDSCKKIK</sequence>
<dbReference type="InterPro" id="IPR046335">
    <property type="entry name" value="LacI/GalR-like_sensor"/>
</dbReference>
<keyword evidence="3" id="KW-0238">DNA-binding</keyword>
<dbReference type="EMBL" id="CP046640">
    <property type="protein sequence ID" value="QTL97234.1"/>
    <property type="molecule type" value="Genomic_DNA"/>
</dbReference>
<dbReference type="CDD" id="cd06267">
    <property type="entry name" value="PBP1_LacI_sugar_binding-like"/>
    <property type="match status" value="1"/>
</dbReference>
<keyword evidence="4" id="KW-0804">Transcription</keyword>
<dbReference type="CDD" id="cd01392">
    <property type="entry name" value="HTH_LacI"/>
    <property type="match status" value="1"/>
</dbReference>
<dbReference type="PANTHER" id="PTHR30146">
    <property type="entry name" value="LACI-RELATED TRANSCRIPTIONAL REPRESSOR"/>
    <property type="match status" value="1"/>
</dbReference>
<accession>A0A8A7KGF2</accession>
<name>A0A8A7KGF2_9FIRM</name>
<dbReference type="Gene3D" id="1.10.260.40">
    <property type="entry name" value="lambda repressor-like DNA-binding domains"/>
    <property type="match status" value="1"/>
</dbReference>
<dbReference type="RefSeq" id="WP_230868880.1">
    <property type="nucleotide sequence ID" value="NZ_CP046640.1"/>
</dbReference>
<evidence type="ECO:0000259" key="5">
    <source>
        <dbReference type="PROSITE" id="PS50932"/>
    </source>
</evidence>
<keyword evidence="7" id="KW-1185">Reference proteome</keyword>
<reference evidence="6" key="1">
    <citation type="submission" date="2019-12" db="EMBL/GenBank/DDBJ databases">
        <authorList>
            <person name="zhang j."/>
            <person name="sun C.M."/>
        </authorList>
    </citation>
    <scope>NUCLEOTIDE SEQUENCE</scope>
    <source>
        <strain evidence="6">NS-1</strain>
    </source>
</reference>
<dbReference type="GO" id="GO:0000976">
    <property type="term" value="F:transcription cis-regulatory region binding"/>
    <property type="evidence" value="ECO:0007669"/>
    <property type="project" value="TreeGrafter"/>
</dbReference>
<dbReference type="InterPro" id="IPR028082">
    <property type="entry name" value="Peripla_BP_I"/>
</dbReference>
<feature type="domain" description="HTH lacI-type" evidence="5">
    <location>
        <begin position="2"/>
        <end position="56"/>
    </location>
</feature>
<dbReference type="Proteomes" id="UP000665020">
    <property type="component" value="Chromosome"/>
</dbReference>
<dbReference type="InterPro" id="IPR010982">
    <property type="entry name" value="Lambda_DNA-bd_dom_sf"/>
</dbReference>
<dbReference type="Pfam" id="PF00356">
    <property type="entry name" value="LacI"/>
    <property type="match status" value="1"/>
</dbReference>
<evidence type="ECO:0000256" key="1">
    <source>
        <dbReference type="ARBA" id="ARBA00022491"/>
    </source>
</evidence>
<dbReference type="PRINTS" id="PR00036">
    <property type="entry name" value="HTHLACI"/>
</dbReference>
<gene>
    <name evidence="6" type="ORF">GM661_04195</name>
</gene>
<dbReference type="PANTHER" id="PTHR30146:SF148">
    <property type="entry name" value="HTH-TYPE TRANSCRIPTIONAL REPRESSOR PURR-RELATED"/>
    <property type="match status" value="1"/>
</dbReference>
<dbReference type="SUPFAM" id="SSF53822">
    <property type="entry name" value="Periplasmic binding protein-like I"/>
    <property type="match status" value="1"/>
</dbReference>
<evidence type="ECO:0000256" key="2">
    <source>
        <dbReference type="ARBA" id="ARBA00023015"/>
    </source>
</evidence>
<dbReference type="SUPFAM" id="SSF47413">
    <property type="entry name" value="lambda repressor-like DNA-binding domains"/>
    <property type="match status" value="1"/>
</dbReference>
<keyword evidence="1" id="KW-0678">Repressor</keyword>
<dbReference type="PROSITE" id="PS00356">
    <property type="entry name" value="HTH_LACI_1"/>
    <property type="match status" value="1"/>
</dbReference>
<keyword evidence="2" id="KW-0805">Transcription regulation</keyword>
<dbReference type="Pfam" id="PF13377">
    <property type="entry name" value="Peripla_BP_3"/>
    <property type="match status" value="1"/>
</dbReference>
<dbReference type="Gene3D" id="3.40.50.2300">
    <property type="match status" value="2"/>
</dbReference>
<evidence type="ECO:0000313" key="6">
    <source>
        <dbReference type="EMBL" id="QTL97234.1"/>
    </source>
</evidence>
<dbReference type="InterPro" id="IPR000843">
    <property type="entry name" value="HTH_LacI"/>
</dbReference>
<dbReference type="KEGG" id="ifn:GM661_04195"/>
<organism evidence="6 7">
    <name type="scientific">Iocasia fonsfrigidae</name>
    <dbReference type="NCBI Taxonomy" id="2682810"/>
    <lineage>
        <taxon>Bacteria</taxon>
        <taxon>Bacillati</taxon>
        <taxon>Bacillota</taxon>
        <taxon>Clostridia</taxon>
        <taxon>Halanaerobiales</taxon>
        <taxon>Halanaerobiaceae</taxon>
        <taxon>Iocasia</taxon>
    </lineage>
</organism>
<dbReference type="AlphaFoldDB" id="A0A8A7KGF2"/>
<protein>
    <submittedName>
        <fullName evidence="6">Substrate-binding domain-containing protein</fullName>
    </submittedName>
</protein>
<evidence type="ECO:0000313" key="7">
    <source>
        <dbReference type="Proteomes" id="UP000665020"/>
    </source>
</evidence>
<evidence type="ECO:0000256" key="3">
    <source>
        <dbReference type="ARBA" id="ARBA00023125"/>
    </source>
</evidence>
<dbReference type="SMART" id="SM00354">
    <property type="entry name" value="HTH_LACI"/>
    <property type="match status" value="1"/>
</dbReference>
<evidence type="ECO:0000256" key="4">
    <source>
        <dbReference type="ARBA" id="ARBA00023163"/>
    </source>
</evidence>
<dbReference type="PROSITE" id="PS50932">
    <property type="entry name" value="HTH_LACI_2"/>
    <property type="match status" value="1"/>
</dbReference>